<reference evidence="1" key="1">
    <citation type="submission" date="2022-09" db="EMBL/GenBank/DDBJ databases">
        <title>A Global Phylogenomic Analysis of the Shiitake Genus Lentinula.</title>
        <authorList>
            <consortium name="DOE Joint Genome Institute"/>
            <person name="Sierra-Patev S."/>
            <person name="Min B."/>
            <person name="Naranjo-Ortiz M."/>
            <person name="Looney B."/>
            <person name="Konkel Z."/>
            <person name="Slot J.C."/>
            <person name="Sakamoto Y."/>
            <person name="Steenwyk J.L."/>
            <person name="Rokas A."/>
            <person name="Carro J."/>
            <person name="Camarero S."/>
            <person name="Ferreira P."/>
            <person name="Molpeceres G."/>
            <person name="Ruiz-Duenas F.J."/>
            <person name="Serrano A."/>
            <person name="Henrissat B."/>
            <person name="Drula E."/>
            <person name="Hughes K.W."/>
            <person name="Mata J.L."/>
            <person name="Ishikawa N.K."/>
            <person name="Vargas-Isla R."/>
            <person name="Ushijima S."/>
            <person name="Smith C.A."/>
            <person name="Ahrendt S."/>
            <person name="Andreopoulos W."/>
            <person name="He G."/>
            <person name="Labutti K."/>
            <person name="Lipzen A."/>
            <person name="Ng V."/>
            <person name="Riley R."/>
            <person name="Sandor L."/>
            <person name="Barry K."/>
            <person name="Martinez A.T."/>
            <person name="Xiao Y."/>
            <person name="Gibbons J.G."/>
            <person name="Terashima K."/>
            <person name="Grigoriev I.V."/>
            <person name="Hibbett D.S."/>
        </authorList>
    </citation>
    <scope>NUCLEOTIDE SEQUENCE</scope>
    <source>
        <strain evidence="1">TMI1499</strain>
    </source>
</reference>
<evidence type="ECO:0000313" key="1">
    <source>
        <dbReference type="EMBL" id="KAJ3804522.1"/>
    </source>
</evidence>
<evidence type="ECO:0000313" key="2">
    <source>
        <dbReference type="Proteomes" id="UP001163835"/>
    </source>
</evidence>
<name>A0ACC1TIG0_9AGAR</name>
<gene>
    <name evidence="1" type="ORF">F5876DRAFT_53274</name>
</gene>
<accession>A0ACC1TIG0</accession>
<dbReference type="Proteomes" id="UP001163835">
    <property type="component" value="Unassembled WGS sequence"/>
</dbReference>
<keyword evidence="2" id="KW-1185">Reference proteome</keyword>
<protein>
    <submittedName>
        <fullName evidence="1">Uncharacterized protein</fullName>
    </submittedName>
</protein>
<dbReference type="EMBL" id="MU795952">
    <property type="protein sequence ID" value="KAJ3804522.1"/>
    <property type="molecule type" value="Genomic_DNA"/>
</dbReference>
<comment type="caution">
    <text evidence="1">The sequence shown here is derived from an EMBL/GenBank/DDBJ whole genome shotgun (WGS) entry which is preliminary data.</text>
</comment>
<proteinExistence type="predicted"/>
<sequence>MRLKQDTVPTWDGDTNTIVRWIKRVNDLAKKSRKLCKQLGSIVPRWLEGSAQYWYYSLPLSHRDHLETDWELLRDEIAAYYMNRRWMETMRRKANRASYREAGHPRETPSEYYIRKSELLTTVYELVDSEIISEIMEGAPANWSTILSTKDYDTVLDFQTAIKFYEDTLLELERVSSSHRSNDHDRSNHSK</sequence>
<organism evidence="1 2">
    <name type="scientific">Lentinula aff. lateritia</name>
    <dbReference type="NCBI Taxonomy" id="2804960"/>
    <lineage>
        <taxon>Eukaryota</taxon>
        <taxon>Fungi</taxon>
        <taxon>Dikarya</taxon>
        <taxon>Basidiomycota</taxon>
        <taxon>Agaricomycotina</taxon>
        <taxon>Agaricomycetes</taxon>
        <taxon>Agaricomycetidae</taxon>
        <taxon>Agaricales</taxon>
        <taxon>Marasmiineae</taxon>
        <taxon>Omphalotaceae</taxon>
        <taxon>Lentinula</taxon>
    </lineage>
</organism>